<evidence type="ECO:0000313" key="2">
    <source>
        <dbReference type="Proteomes" id="UP000676565"/>
    </source>
</evidence>
<keyword evidence="2" id="KW-1185">Reference proteome</keyword>
<reference evidence="1 2" key="1">
    <citation type="submission" date="2021-04" db="EMBL/GenBank/DDBJ databases">
        <authorList>
            <person name="Ivanova A."/>
        </authorList>
    </citation>
    <scope>NUCLEOTIDE SEQUENCE [LARGE SCALE GENOMIC DNA]</scope>
    <source>
        <strain evidence="1 2">G18</strain>
    </source>
</reference>
<sequence length="141" mass="15596">MDRKYHLYLVAGCRKISHLFYDLRSLEAVEITERYADSQAGSEDLERAMWIAESPTFGVGARAESVLTGGAPVANGVTAARLLTATELAYLTTLLAELNCRQFERVERQVRDIDIEWPDRRLGALVGSTGKTDSFIETPSG</sequence>
<protein>
    <submittedName>
        <fullName evidence="1">Uncharacterized protein</fullName>
    </submittedName>
</protein>
<organism evidence="1 2">
    <name type="scientific">Gemmata palustris</name>
    <dbReference type="NCBI Taxonomy" id="2822762"/>
    <lineage>
        <taxon>Bacteria</taxon>
        <taxon>Pseudomonadati</taxon>
        <taxon>Planctomycetota</taxon>
        <taxon>Planctomycetia</taxon>
        <taxon>Gemmatales</taxon>
        <taxon>Gemmataceae</taxon>
        <taxon>Gemmata</taxon>
    </lineage>
</organism>
<evidence type="ECO:0000313" key="1">
    <source>
        <dbReference type="EMBL" id="MBP3958699.1"/>
    </source>
</evidence>
<dbReference type="Proteomes" id="UP000676565">
    <property type="component" value="Unassembled WGS sequence"/>
</dbReference>
<proteinExistence type="predicted"/>
<dbReference type="RefSeq" id="WP_210658922.1">
    <property type="nucleotide sequence ID" value="NZ_JAGKQQ010000001.1"/>
</dbReference>
<dbReference type="EMBL" id="JAGKQQ010000001">
    <property type="protein sequence ID" value="MBP3958699.1"/>
    <property type="molecule type" value="Genomic_DNA"/>
</dbReference>
<name>A0ABS5BYC3_9BACT</name>
<gene>
    <name evidence="1" type="ORF">J8F10_25925</name>
</gene>
<accession>A0ABS5BYC3</accession>
<comment type="caution">
    <text evidence="1">The sequence shown here is derived from an EMBL/GenBank/DDBJ whole genome shotgun (WGS) entry which is preliminary data.</text>
</comment>